<keyword evidence="1" id="KW-0812">Transmembrane</keyword>
<evidence type="ECO:0000313" key="5">
    <source>
        <dbReference type="Proteomes" id="UP000280228"/>
    </source>
</evidence>
<organism evidence="2 5">
    <name type="scientific">Moraxella catarrhalis</name>
    <name type="common">Branhamella catarrhalis</name>
    <dbReference type="NCBI Taxonomy" id="480"/>
    <lineage>
        <taxon>Bacteria</taxon>
        <taxon>Pseudomonadati</taxon>
        <taxon>Pseudomonadota</taxon>
        <taxon>Gammaproteobacteria</taxon>
        <taxon>Moraxellales</taxon>
        <taxon>Moraxellaceae</taxon>
        <taxon>Moraxella</taxon>
    </lineage>
</organism>
<keyword evidence="1" id="KW-1133">Transmembrane helix</keyword>
<evidence type="ECO:0000256" key="1">
    <source>
        <dbReference type="SAM" id="Phobius"/>
    </source>
</evidence>
<dbReference type="EMBL" id="RYER01000018">
    <property type="protein sequence ID" value="RUO15934.1"/>
    <property type="molecule type" value="Genomic_DNA"/>
</dbReference>
<reference evidence="4 5" key="1">
    <citation type="submission" date="2018-12" db="EMBL/GenBank/DDBJ databases">
        <title>Persistence of Moraxella catarrhalis in Chronic Obstructive Pulmonary Disease and Regulation of the Hag/MID Adhesin.</title>
        <authorList>
            <person name="Murphy T."/>
            <person name="Zhao X."/>
            <person name="Vyas G."/>
            <person name="Aluvathingal J."/>
            <person name="Nadendla S."/>
            <person name="Tallon L."/>
            <person name="Tettelin H."/>
        </authorList>
    </citation>
    <scope>NUCLEOTIDE SEQUENCE [LARGE SCALE GENOMIC DNA]</scope>
    <source>
        <strain evidence="3 4">173P27B1</strain>
        <strain evidence="2 5">46P58B1</strain>
    </source>
</reference>
<dbReference type="Proteomes" id="UP000268436">
    <property type="component" value="Unassembled WGS sequence"/>
</dbReference>
<dbReference type="EMBL" id="CP034662">
    <property type="protein sequence ID" value="AZQ93861.1"/>
    <property type="molecule type" value="Genomic_DNA"/>
</dbReference>
<protein>
    <submittedName>
        <fullName evidence="2 3">Membrane protein</fullName>
    </submittedName>
</protein>
<proteinExistence type="predicted"/>
<accession>A0A3S9QGI2</accession>
<name>A0A3S9QGI2_MORCA</name>
<keyword evidence="4" id="KW-1185">Reference proteome</keyword>
<dbReference type="AlphaFoldDB" id="A0A3S9QGI2"/>
<keyword evidence="1" id="KW-0472">Membrane</keyword>
<feature type="transmembrane region" description="Helical" evidence="1">
    <location>
        <begin position="12"/>
        <end position="33"/>
    </location>
</feature>
<evidence type="ECO:0000313" key="2">
    <source>
        <dbReference type="EMBL" id="AZQ93861.1"/>
    </source>
</evidence>
<sequence length="42" mass="5084">MLYTAAISRNILMFMVLHMINWVNFLIHSFSSICDNNIFWLY</sequence>
<gene>
    <name evidence="2" type="ORF">EJK53_0298</name>
    <name evidence="3" type="ORF">EJK54_0748</name>
</gene>
<evidence type="ECO:0000313" key="4">
    <source>
        <dbReference type="Proteomes" id="UP000268436"/>
    </source>
</evidence>
<evidence type="ECO:0000313" key="3">
    <source>
        <dbReference type="EMBL" id="RUO15934.1"/>
    </source>
</evidence>
<dbReference type="Proteomes" id="UP000280228">
    <property type="component" value="Chromosome"/>
</dbReference>